<evidence type="ECO:0000313" key="8">
    <source>
        <dbReference type="Proteomes" id="UP000887566"/>
    </source>
</evidence>
<protein>
    <submittedName>
        <fullName evidence="9">MARVEL domain-containing protein</fullName>
    </submittedName>
</protein>
<name>A0A914V454_9BILA</name>
<feature type="transmembrane region" description="Helical" evidence="6">
    <location>
        <begin position="21"/>
        <end position="41"/>
    </location>
</feature>
<dbReference type="AlphaFoldDB" id="A0A914V454"/>
<feature type="transmembrane region" description="Helical" evidence="6">
    <location>
        <begin position="124"/>
        <end position="141"/>
    </location>
</feature>
<dbReference type="WBParaSite" id="PSAMB.scaffold1498size30661.g13480.t1">
    <property type="protein sequence ID" value="PSAMB.scaffold1498size30661.g13480.t1"/>
    <property type="gene ID" value="PSAMB.scaffold1498size30661.g13480"/>
</dbReference>
<dbReference type="Proteomes" id="UP000887566">
    <property type="component" value="Unplaced"/>
</dbReference>
<keyword evidence="3 6" id="KW-1133">Transmembrane helix</keyword>
<evidence type="ECO:0000256" key="6">
    <source>
        <dbReference type="SAM" id="Phobius"/>
    </source>
</evidence>
<comment type="subcellular location">
    <subcellularLocation>
        <location evidence="1">Membrane</location>
        <topology evidence="1">Multi-pass membrane protein</topology>
    </subcellularLocation>
</comment>
<dbReference type="PANTHER" id="PTHR22776">
    <property type="entry name" value="MARVEL-CONTAINING POTENTIAL LIPID RAFT-ASSOCIATED PROTEIN"/>
    <property type="match status" value="1"/>
</dbReference>
<evidence type="ECO:0000256" key="4">
    <source>
        <dbReference type="ARBA" id="ARBA00023136"/>
    </source>
</evidence>
<reference evidence="9" key="1">
    <citation type="submission" date="2022-11" db="UniProtKB">
        <authorList>
            <consortium name="WormBaseParasite"/>
        </authorList>
    </citation>
    <scope>IDENTIFICATION</scope>
</reference>
<evidence type="ECO:0000256" key="2">
    <source>
        <dbReference type="ARBA" id="ARBA00022692"/>
    </source>
</evidence>
<evidence type="ECO:0000256" key="1">
    <source>
        <dbReference type="ARBA" id="ARBA00004141"/>
    </source>
</evidence>
<organism evidence="8 9">
    <name type="scientific">Plectus sambesii</name>
    <dbReference type="NCBI Taxonomy" id="2011161"/>
    <lineage>
        <taxon>Eukaryota</taxon>
        <taxon>Metazoa</taxon>
        <taxon>Ecdysozoa</taxon>
        <taxon>Nematoda</taxon>
        <taxon>Chromadorea</taxon>
        <taxon>Plectida</taxon>
        <taxon>Plectina</taxon>
        <taxon>Plectoidea</taxon>
        <taxon>Plectidae</taxon>
        <taxon>Plectus</taxon>
    </lineage>
</organism>
<dbReference type="PROSITE" id="PS51225">
    <property type="entry name" value="MARVEL"/>
    <property type="match status" value="1"/>
</dbReference>
<feature type="transmembrane region" description="Helical" evidence="6">
    <location>
        <begin position="53"/>
        <end position="75"/>
    </location>
</feature>
<keyword evidence="8" id="KW-1185">Reference proteome</keyword>
<dbReference type="InterPro" id="IPR008253">
    <property type="entry name" value="Marvel"/>
</dbReference>
<feature type="domain" description="MARVEL" evidence="7">
    <location>
        <begin position="11"/>
        <end position="151"/>
    </location>
</feature>
<dbReference type="Pfam" id="PF01284">
    <property type="entry name" value="MARVEL"/>
    <property type="match status" value="1"/>
</dbReference>
<accession>A0A914V454</accession>
<evidence type="ECO:0000313" key="9">
    <source>
        <dbReference type="WBParaSite" id="PSAMB.scaffold1498size30661.g13480.t1"/>
    </source>
</evidence>
<sequence length="153" mass="17352">MSGVVQLNVGFFVERQGFLKIAQFVLGLVVTIIIGACNPHTGHYDCGHGVQNFFQGFVLICINIFTLIITFLLIVAHLLNLPDAYYKWNFPIFERLYTTLATLLYILGTVIVIIYMFANGFQGAWIIAILLSIFITAAYALDAYMRWKYRNIA</sequence>
<feature type="transmembrane region" description="Helical" evidence="6">
    <location>
        <begin position="96"/>
        <end position="118"/>
    </location>
</feature>
<evidence type="ECO:0000256" key="5">
    <source>
        <dbReference type="PROSITE-ProRule" id="PRU00581"/>
    </source>
</evidence>
<evidence type="ECO:0000259" key="7">
    <source>
        <dbReference type="PROSITE" id="PS51225"/>
    </source>
</evidence>
<evidence type="ECO:0000256" key="3">
    <source>
        <dbReference type="ARBA" id="ARBA00022989"/>
    </source>
</evidence>
<dbReference type="InterPro" id="IPR050578">
    <property type="entry name" value="MARVEL-CKLF_proteins"/>
</dbReference>
<keyword evidence="4 5" id="KW-0472">Membrane</keyword>
<dbReference type="GO" id="GO:0016020">
    <property type="term" value="C:membrane"/>
    <property type="evidence" value="ECO:0007669"/>
    <property type="project" value="UniProtKB-SubCell"/>
</dbReference>
<keyword evidence="2 5" id="KW-0812">Transmembrane</keyword>
<proteinExistence type="predicted"/>
<dbReference type="PANTHER" id="PTHR22776:SF49">
    <property type="entry name" value="MARVEL DOMAIN-CONTAINING PROTEIN"/>
    <property type="match status" value="1"/>
</dbReference>